<feature type="region of interest" description="Disordered" evidence="1">
    <location>
        <begin position="154"/>
        <end position="182"/>
    </location>
</feature>
<proteinExistence type="predicted"/>
<evidence type="ECO:0000256" key="1">
    <source>
        <dbReference type="SAM" id="MobiDB-lite"/>
    </source>
</evidence>
<evidence type="ECO:0000313" key="2">
    <source>
        <dbReference type="EMBL" id="QRD05127.1"/>
    </source>
</evidence>
<dbReference type="AlphaFoldDB" id="A0A7U2FH17"/>
<protein>
    <recommendedName>
        <fullName evidence="4">F-box domain-containing protein</fullName>
    </recommendedName>
</protein>
<accession>A0A7U2FH17</accession>
<reference evidence="3" key="1">
    <citation type="journal article" date="2021" name="BMC Genomics">
        <title>Chromosome-level genome assembly and manually-curated proteome of model necrotroph Parastagonospora nodorum Sn15 reveals a genome-wide trove of candidate effector homologs, and redundancy of virulence-related functions within an accessory chromosome.</title>
        <authorList>
            <person name="Bertazzoni S."/>
            <person name="Jones D.A.B."/>
            <person name="Phan H.T."/>
            <person name="Tan K.-C."/>
            <person name="Hane J.K."/>
        </authorList>
    </citation>
    <scope>NUCLEOTIDE SEQUENCE [LARGE SCALE GENOMIC DNA]</scope>
    <source>
        <strain evidence="3">SN15 / ATCC MYA-4574 / FGSC 10173)</strain>
    </source>
</reference>
<sequence>MTSATGHPFRFLDLPAELRCRVYEYIEFPSTWHTLDRTQALIKTRDWPIPPKAQVYDSRVTLIQPHTPLAIDILVTCHLINKEARPILKRKVEHCRAQPVRYLVDYSAAWAIVAGSSALRSCLGVADWWPFRRRENRAVRSFLQTCALALSRTRQTQDETQNGTQDETRNDTKDGTLNGTQNGSRGIRTIEITITHKSEIVYGRELMDTMIWLSALDYYSPNRLVFIYKSPLPKISTLPTTQMIDSNVFEEQLLQNIPREPGNINQASPGVFIRPLREEAYRTHVAGLEFY</sequence>
<gene>
    <name evidence="2" type="ORF">JI435_444110</name>
</gene>
<dbReference type="EMBL" id="CP069040">
    <property type="protein sequence ID" value="QRD05127.1"/>
    <property type="molecule type" value="Genomic_DNA"/>
</dbReference>
<dbReference type="Proteomes" id="UP000663193">
    <property type="component" value="Chromosome 18"/>
</dbReference>
<keyword evidence="3" id="KW-1185">Reference proteome</keyword>
<evidence type="ECO:0000313" key="3">
    <source>
        <dbReference type="Proteomes" id="UP000663193"/>
    </source>
</evidence>
<dbReference type="OrthoDB" id="5314997at2759"/>
<feature type="compositionally biased region" description="Polar residues" evidence="1">
    <location>
        <begin position="154"/>
        <end position="165"/>
    </location>
</feature>
<evidence type="ECO:0008006" key="4">
    <source>
        <dbReference type="Google" id="ProtNLM"/>
    </source>
</evidence>
<name>A0A7U2FH17_PHANO</name>
<organism evidence="2 3">
    <name type="scientific">Phaeosphaeria nodorum (strain SN15 / ATCC MYA-4574 / FGSC 10173)</name>
    <name type="common">Glume blotch fungus</name>
    <name type="synonym">Parastagonospora nodorum</name>
    <dbReference type="NCBI Taxonomy" id="321614"/>
    <lineage>
        <taxon>Eukaryota</taxon>
        <taxon>Fungi</taxon>
        <taxon>Dikarya</taxon>
        <taxon>Ascomycota</taxon>
        <taxon>Pezizomycotina</taxon>
        <taxon>Dothideomycetes</taxon>
        <taxon>Pleosporomycetidae</taxon>
        <taxon>Pleosporales</taxon>
        <taxon>Pleosporineae</taxon>
        <taxon>Phaeosphaeriaceae</taxon>
        <taxon>Parastagonospora</taxon>
    </lineage>
</organism>
<dbReference type="VEuPathDB" id="FungiDB:JI435_444110"/>